<dbReference type="InterPro" id="IPR011072">
    <property type="entry name" value="HR1_rho-bd"/>
</dbReference>
<organism evidence="5">
    <name type="scientific">Brugia malayi</name>
    <name type="common">Filarial nematode worm</name>
    <dbReference type="NCBI Taxonomy" id="6279"/>
    <lineage>
        <taxon>Eukaryota</taxon>
        <taxon>Metazoa</taxon>
        <taxon>Ecdysozoa</taxon>
        <taxon>Nematoda</taxon>
        <taxon>Chromadorea</taxon>
        <taxon>Rhabditida</taxon>
        <taxon>Spirurina</taxon>
        <taxon>Spiruromorpha</taxon>
        <taxon>Filarioidea</taxon>
        <taxon>Onchocercidae</taxon>
        <taxon>Brugia</taxon>
    </lineage>
</organism>
<evidence type="ECO:0000259" key="4">
    <source>
        <dbReference type="PROSITE" id="PS51860"/>
    </source>
</evidence>
<feature type="domain" description="REM-1" evidence="4">
    <location>
        <begin position="160"/>
        <end position="239"/>
    </location>
</feature>
<accession>A0A0J9XL01</accession>
<name>A0A0J9XL01_BRUMA</name>
<dbReference type="Gene3D" id="1.10.287.160">
    <property type="entry name" value="HR1 repeat"/>
    <property type="match status" value="3"/>
</dbReference>
<dbReference type="GO" id="GO:0007165">
    <property type="term" value="P:signal transduction"/>
    <property type="evidence" value="ECO:0007669"/>
    <property type="project" value="InterPro"/>
</dbReference>
<dbReference type="AlphaFoldDB" id="A0A0J9XL01"/>
<feature type="region of interest" description="Disordered" evidence="3">
    <location>
        <begin position="52"/>
        <end position="76"/>
    </location>
</feature>
<sequence length="481" mass="53240">MRIKQGYVQMQKVTKERKQSDFLKKEIRDLSDQISDMKDDLQTLDMYDSGAFDDGDDVNGIPNSPSEEALAADGSSDGAALEINTDNTETVTNSRLASLQKELDKEMKVKDGLERFLAIGQTSRKLQDESKSMLFDSKAKIALLRMQIEKMQRQEQVGAGLSGKTIPTKAEMIVDDLLFRLRKEAAIAEGARNMIRILSSQRKSDGKSLSQAFDNQMQSEEKLDLIRLALAKYSARLPNDSSKKNEIRDAILESERLPLTGHRDRRDGTFSPPISAPGSPSQDDSKSASLPRLALSLKRLCTLPSLAVSGRLEVRLIGCQNLMADIPRRLPRTEVSSVIAIGGDGLSSFTQKARSTRGSGQRASRTRSSSVWCSSYASTTDAVATAKLSPNDEVTATLLLDSREVACTDSRPVSQQAWDQHFSIDLDRSKELEIEIRYRDWRSICAFTIVKLGDIVEPSERAGMVLNLEPQGDLFAEKGKK</sequence>
<dbReference type="SMART" id="SM00742">
    <property type="entry name" value="Hr1"/>
    <property type="match status" value="2"/>
</dbReference>
<evidence type="ECO:0000256" key="1">
    <source>
        <dbReference type="PROSITE-ProRule" id="PRU01207"/>
    </source>
</evidence>
<evidence type="ECO:0000256" key="2">
    <source>
        <dbReference type="SAM" id="Coils"/>
    </source>
</evidence>
<dbReference type="SUPFAM" id="SSF46585">
    <property type="entry name" value="HR1 repeat"/>
    <property type="match status" value="2"/>
</dbReference>
<dbReference type="Pfam" id="PF02185">
    <property type="entry name" value="HR1"/>
    <property type="match status" value="2"/>
</dbReference>
<feature type="region of interest" description="Disordered" evidence="3">
    <location>
        <begin position="261"/>
        <end position="287"/>
    </location>
</feature>
<reference evidence="5" key="1">
    <citation type="journal article" date="2007" name="Science">
        <title>Draft genome of the filarial nematode parasite Brugia malayi.</title>
        <authorList>
            <person name="Ghedin E."/>
            <person name="Wang S."/>
            <person name="Spiro D."/>
            <person name="Caler E."/>
            <person name="Zhao Q."/>
            <person name="Crabtree J."/>
            <person name="Allen J.E."/>
            <person name="Delcher A.L."/>
            <person name="Guiliano D.B."/>
            <person name="Miranda-Saavedra D."/>
            <person name="Angiuoli S.V."/>
            <person name="Creasy T."/>
            <person name="Amedeo P."/>
            <person name="Haas B."/>
            <person name="El-Sayed N.M."/>
            <person name="Wortman J.R."/>
            <person name="Feldblyum T."/>
            <person name="Tallon L."/>
            <person name="Schatz M."/>
            <person name="Shumway M."/>
            <person name="Koo H."/>
            <person name="Salzberg S.L."/>
            <person name="Schobel S."/>
            <person name="Pertea M."/>
            <person name="Pop M."/>
            <person name="White O."/>
            <person name="Barton G.J."/>
            <person name="Carlow C.K."/>
            <person name="Crawford M.J."/>
            <person name="Daub J."/>
            <person name="Dimmic M.W."/>
            <person name="Estes C.F."/>
            <person name="Foster J.M."/>
            <person name="Ganatra M."/>
            <person name="Gregory W.F."/>
            <person name="Johnson N.M."/>
            <person name="Jin J."/>
            <person name="Komuniecki R."/>
            <person name="Korf I."/>
            <person name="Kumar S."/>
            <person name="Laney S."/>
            <person name="Li B.W."/>
            <person name="Li W."/>
            <person name="Lindblom T.H."/>
            <person name="Lustigman S."/>
            <person name="Ma D."/>
            <person name="Maina C.V."/>
            <person name="Martin D.M."/>
            <person name="McCarter J.P."/>
            <person name="McReynolds L."/>
            <person name="Mitreva M."/>
            <person name="Nutman T.B."/>
            <person name="Parkinson J."/>
            <person name="Peregrin-Alvarez J.M."/>
            <person name="Poole C."/>
            <person name="Ren Q."/>
            <person name="Saunders L."/>
            <person name="Sluder A.E."/>
            <person name="Smith K."/>
            <person name="Stanke M."/>
            <person name="Unnasch T.R."/>
            <person name="Ware J."/>
            <person name="Wei A.D."/>
            <person name="Weil G."/>
            <person name="Williams D.J."/>
            <person name="Zhang Y."/>
            <person name="Williams S.A."/>
            <person name="Fraser-Liggett C."/>
            <person name="Slatko B."/>
            <person name="Blaxter M.L."/>
            <person name="Scott A.L."/>
        </authorList>
    </citation>
    <scope>NUCLEOTIDE SEQUENCE</scope>
    <source>
        <strain evidence="5">FR3</strain>
    </source>
</reference>
<dbReference type="EMBL" id="LN855175">
    <property type="protein sequence ID" value="CDP90595.1"/>
    <property type="molecule type" value="Genomic_DNA"/>
</dbReference>
<reference evidence="5" key="2">
    <citation type="submission" date="2012-12" db="EMBL/GenBank/DDBJ databases">
        <authorList>
            <person name="Gao Y.W."/>
            <person name="Fan S.T."/>
            <person name="Sun H.T."/>
            <person name="Wang Z."/>
            <person name="Gao X.L."/>
            <person name="Li Y.G."/>
            <person name="Wang T.C."/>
            <person name="Zhang K."/>
            <person name="Xu W.W."/>
            <person name="Yu Z.J."/>
            <person name="Xia X.Z."/>
        </authorList>
    </citation>
    <scope>NUCLEOTIDE SEQUENCE</scope>
    <source>
        <strain evidence="5">FR3</strain>
    </source>
</reference>
<dbReference type="PROSITE" id="PS51860">
    <property type="entry name" value="REM_1"/>
    <property type="match status" value="1"/>
</dbReference>
<proteinExistence type="predicted"/>
<evidence type="ECO:0000256" key="3">
    <source>
        <dbReference type="SAM" id="MobiDB-lite"/>
    </source>
</evidence>
<dbReference type="InterPro" id="IPR036274">
    <property type="entry name" value="HR1_rpt_sf"/>
</dbReference>
<protein>
    <submittedName>
        <fullName evidence="5">BMA-PKN-1, isoform b</fullName>
    </submittedName>
</protein>
<keyword evidence="1 2" id="KW-0175">Coiled coil</keyword>
<gene>
    <name evidence="5" type="primary">Bma-pkn-1</name>
    <name evidence="5" type="ORF">BM_Bm4152</name>
</gene>
<evidence type="ECO:0000313" key="5">
    <source>
        <dbReference type="EMBL" id="CDP90595.1"/>
    </source>
</evidence>
<feature type="coiled-coil region" evidence="2">
    <location>
        <begin position="13"/>
        <end position="40"/>
    </location>
</feature>